<feature type="non-terminal residue" evidence="2">
    <location>
        <position position="1"/>
    </location>
</feature>
<dbReference type="Proteomes" id="UP000027195">
    <property type="component" value="Unassembled WGS sequence"/>
</dbReference>
<gene>
    <name evidence="2" type="ORF">BOTBODRAFT_116042</name>
</gene>
<sequence>RCPECHPDRLRCVPCSISAHQHQPFHRLEQWENGRFVPTSLVDLGALYYIGHDGEPCPSLKELPSAHKIQVAHVNGFHCLKVHYCVCVGAPAPSTQLLRARLFPGTLHSPKTAYTLEVLNHFRTLNLASCLTARNFLNTLARLTQPESPQDVQIRYDNFRIVVRFWRELCLRLQSGFALGIQAKLPAPYNKSMAVLCPPCPNPGINFPVKANLDPERPHLNTLFTCADANYRNVQTRKSLSDPLDFHLHPGAMFFREEEKYQEYLAEAVEETEASTCSGFKAGGVFKASKFKNVAVSGVFSCMCARHGSFRPDATVDLQKGEKFINCDYAVAGSLEFAGSTPRVVHSYDVNCQYCRKMAARFAKRFPNVDLSVLKSLIPKWHASAHREDCQYEFSFYYTPGVGSTDGEAPERNWAVLNPLAPSAREMNTAHRHEVLDDHMNDINHQNMLSAGEIQVVFRTRLPSNFFESQKASTCLLQHHEQHGRSHP</sequence>
<dbReference type="Pfam" id="PF18803">
    <property type="entry name" value="CxC2"/>
    <property type="match status" value="1"/>
</dbReference>
<proteinExistence type="predicted"/>
<dbReference type="HOGENOM" id="CLU_003703_12_2_1"/>
<dbReference type="AlphaFoldDB" id="A0A067M381"/>
<dbReference type="PANTHER" id="PTHR33096">
    <property type="entry name" value="CXC2 DOMAIN-CONTAINING PROTEIN"/>
    <property type="match status" value="1"/>
</dbReference>
<dbReference type="Pfam" id="PF18758">
    <property type="entry name" value="KDZ"/>
    <property type="match status" value="1"/>
</dbReference>
<organism evidence="2 3">
    <name type="scientific">Botryobasidium botryosum (strain FD-172 SS1)</name>
    <dbReference type="NCBI Taxonomy" id="930990"/>
    <lineage>
        <taxon>Eukaryota</taxon>
        <taxon>Fungi</taxon>
        <taxon>Dikarya</taxon>
        <taxon>Basidiomycota</taxon>
        <taxon>Agaricomycotina</taxon>
        <taxon>Agaricomycetes</taxon>
        <taxon>Cantharellales</taxon>
        <taxon>Botryobasidiaceae</taxon>
        <taxon>Botryobasidium</taxon>
    </lineage>
</organism>
<feature type="domain" description="CxC2-like cysteine cluster KDZ transposase-associated" evidence="1">
    <location>
        <begin position="41"/>
        <end position="145"/>
    </location>
</feature>
<dbReference type="PANTHER" id="PTHR33096:SF1">
    <property type="entry name" value="CXC1-LIKE CYSTEINE CLUSTER ASSOCIATED WITH KDZ TRANSPOSASES DOMAIN-CONTAINING PROTEIN"/>
    <property type="match status" value="1"/>
</dbReference>
<dbReference type="EMBL" id="KL198069">
    <property type="protein sequence ID" value="KDQ10223.1"/>
    <property type="molecule type" value="Genomic_DNA"/>
</dbReference>
<dbReference type="InterPro" id="IPR040521">
    <property type="entry name" value="KDZ"/>
</dbReference>
<dbReference type="InParanoid" id="A0A067M381"/>
<evidence type="ECO:0000259" key="1">
    <source>
        <dbReference type="Pfam" id="PF18803"/>
    </source>
</evidence>
<evidence type="ECO:0000313" key="2">
    <source>
        <dbReference type="EMBL" id="KDQ10223.1"/>
    </source>
</evidence>
<accession>A0A067M381</accession>
<reference evidence="3" key="1">
    <citation type="journal article" date="2014" name="Proc. Natl. Acad. Sci. U.S.A.">
        <title>Extensive sampling of basidiomycete genomes demonstrates inadequacy of the white-rot/brown-rot paradigm for wood decay fungi.</title>
        <authorList>
            <person name="Riley R."/>
            <person name="Salamov A.A."/>
            <person name="Brown D.W."/>
            <person name="Nagy L.G."/>
            <person name="Floudas D."/>
            <person name="Held B.W."/>
            <person name="Levasseur A."/>
            <person name="Lombard V."/>
            <person name="Morin E."/>
            <person name="Otillar R."/>
            <person name="Lindquist E.A."/>
            <person name="Sun H."/>
            <person name="LaButti K.M."/>
            <person name="Schmutz J."/>
            <person name="Jabbour D."/>
            <person name="Luo H."/>
            <person name="Baker S.E."/>
            <person name="Pisabarro A.G."/>
            <person name="Walton J.D."/>
            <person name="Blanchette R.A."/>
            <person name="Henrissat B."/>
            <person name="Martin F."/>
            <person name="Cullen D."/>
            <person name="Hibbett D.S."/>
            <person name="Grigoriev I.V."/>
        </authorList>
    </citation>
    <scope>NUCLEOTIDE SEQUENCE [LARGE SCALE GENOMIC DNA]</scope>
    <source>
        <strain evidence="3">FD-172 SS1</strain>
    </source>
</reference>
<protein>
    <recommendedName>
        <fullName evidence="1">CxC2-like cysteine cluster KDZ transposase-associated domain-containing protein</fullName>
    </recommendedName>
</protein>
<evidence type="ECO:0000313" key="3">
    <source>
        <dbReference type="Proteomes" id="UP000027195"/>
    </source>
</evidence>
<dbReference type="OrthoDB" id="3257768at2759"/>
<dbReference type="STRING" id="930990.A0A067M381"/>
<dbReference type="InterPro" id="IPR041457">
    <property type="entry name" value="CxC2_KDZ-assoc"/>
</dbReference>
<keyword evidence="3" id="KW-1185">Reference proteome</keyword>
<name>A0A067M381_BOTB1</name>